<dbReference type="HOGENOM" id="CLU_1665547_0_0_2"/>
<evidence type="ECO:0000256" key="1">
    <source>
        <dbReference type="SAM" id="MobiDB-lite"/>
    </source>
</evidence>
<feature type="compositionally biased region" description="Basic and acidic residues" evidence="1">
    <location>
        <begin position="1"/>
        <end position="14"/>
    </location>
</feature>
<dbReference type="EMBL" id="CP003373">
    <property type="protein sequence ID" value="AGB33784.1"/>
    <property type="molecule type" value="Genomic_DNA"/>
</dbReference>
<dbReference type="EMBL" id="AOIE01000121">
    <property type="protein sequence ID" value="ELY69229.1"/>
    <property type="molecule type" value="Genomic_DNA"/>
</dbReference>
<feature type="transmembrane region" description="Helical" evidence="2">
    <location>
        <begin position="50"/>
        <end position="67"/>
    </location>
</feature>
<dbReference type="Proteomes" id="UP000010843">
    <property type="component" value="Plasmid pNATPE01"/>
</dbReference>
<evidence type="ECO:0000256" key="2">
    <source>
        <dbReference type="SAM" id="Phobius"/>
    </source>
</evidence>
<proteinExistence type="predicted"/>
<feature type="region of interest" description="Disordered" evidence="1">
    <location>
        <begin position="1"/>
        <end position="29"/>
    </location>
</feature>
<evidence type="ECO:0000313" key="6">
    <source>
        <dbReference type="Proteomes" id="UP000011593"/>
    </source>
</evidence>
<dbReference type="Proteomes" id="UP000011593">
    <property type="component" value="Unassembled WGS sequence"/>
</dbReference>
<geneLocation type="plasmid" evidence="3 5">
    <name>pNATPE01</name>
</geneLocation>
<keyword evidence="6" id="KW-1185">Reference proteome</keyword>
<reference evidence="3" key="1">
    <citation type="submission" date="2012-02" db="EMBL/GenBank/DDBJ databases">
        <title>Complete sequence of plasmid 1 of Natrinema pellirubrum DSM 15624.</title>
        <authorList>
            <consortium name="US DOE Joint Genome Institute"/>
            <person name="Lucas S."/>
            <person name="Han J."/>
            <person name="Lapidus A."/>
            <person name="Cheng J.-F."/>
            <person name="Goodwin L."/>
            <person name="Pitluck S."/>
            <person name="Peters L."/>
            <person name="Teshima H."/>
            <person name="Detter J.C."/>
            <person name="Han C."/>
            <person name="Tapia R."/>
            <person name="Land M."/>
            <person name="Hauser L."/>
            <person name="Kyrpides N."/>
            <person name="Ivanova N."/>
            <person name="Pagani I."/>
            <person name="Sproer C."/>
            <person name="Anderson I."/>
            <person name="Woyke T."/>
        </authorList>
    </citation>
    <scope>NUCLEOTIDE SEQUENCE</scope>
    <source>
        <strain evidence="3">DSM 15624</strain>
        <plasmid evidence="3">pNATPE01</plasmid>
    </source>
</reference>
<feature type="transmembrane region" description="Helical" evidence="2">
    <location>
        <begin position="113"/>
        <end position="134"/>
    </location>
</feature>
<evidence type="ECO:0000313" key="4">
    <source>
        <dbReference type="EMBL" id="ELY69229.1"/>
    </source>
</evidence>
<dbReference type="KEGG" id="npe:Natpe_4060"/>
<reference evidence="4 6" key="3">
    <citation type="journal article" date="2014" name="PLoS Genet.">
        <title>Phylogenetically driven sequencing of extremely halophilic archaea reveals strategies for static and dynamic osmo-response.</title>
        <authorList>
            <person name="Becker E.A."/>
            <person name="Seitzer P.M."/>
            <person name="Tritt A."/>
            <person name="Larsen D."/>
            <person name="Krusor M."/>
            <person name="Yao A.I."/>
            <person name="Wu D."/>
            <person name="Madern D."/>
            <person name="Eisen J.A."/>
            <person name="Darling A.E."/>
            <person name="Facciotti M.T."/>
        </authorList>
    </citation>
    <scope>NUCLEOTIDE SEQUENCE [LARGE SCALE GENOMIC DNA]</scope>
    <source>
        <strain evidence="4 6">DSM 15624</strain>
    </source>
</reference>
<name>L0JRD3_NATP1</name>
<dbReference type="AlphaFoldDB" id="L0JRD3"/>
<protein>
    <submittedName>
        <fullName evidence="3">Uncharacterized protein</fullName>
    </submittedName>
</protein>
<organism evidence="3 5">
    <name type="scientific">Natrinema pellirubrum (strain DSM 15624 / CIP 106293 / JCM 10476 / NCIMB 786 / 157)</name>
    <dbReference type="NCBI Taxonomy" id="797303"/>
    <lineage>
        <taxon>Archaea</taxon>
        <taxon>Methanobacteriati</taxon>
        <taxon>Methanobacteriota</taxon>
        <taxon>Stenosarchaea group</taxon>
        <taxon>Halobacteria</taxon>
        <taxon>Halobacteriales</taxon>
        <taxon>Natrialbaceae</taxon>
        <taxon>Natrinema</taxon>
    </lineage>
</organism>
<keyword evidence="2" id="KW-0472">Membrane</keyword>
<reference evidence="5" key="2">
    <citation type="submission" date="2012-02" db="EMBL/GenBank/DDBJ databases">
        <title>Complete sequence of plasmid 1 of Natrinema pellirubrum DSM 15624.</title>
        <authorList>
            <person name="Lucas S."/>
            <person name="Han J."/>
            <person name="Lapidus A."/>
            <person name="Cheng J.-F."/>
            <person name="Goodwin L."/>
            <person name="Pitluck S."/>
            <person name="Peters L."/>
            <person name="Teshima H."/>
            <person name="Detter J.C."/>
            <person name="Han C."/>
            <person name="Tapia R."/>
            <person name="Land M."/>
            <person name="Hauser L."/>
            <person name="Kyrpides N."/>
            <person name="Ivanova N."/>
            <person name="Pagani I."/>
            <person name="Sproer C."/>
            <person name="Anderson I."/>
            <person name="Woyke T."/>
        </authorList>
    </citation>
    <scope>NUCLEOTIDE SEQUENCE [LARGE SCALE GENOMIC DNA]</scope>
    <source>
        <strain evidence="5">DSM 15624 / JCM 10476 / NCIMB 786</strain>
        <plasmid evidence="5">pNATPE01</plasmid>
    </source>
</reference>
<evidence type="ECO:0000313" key="5">
    <source>
        <dbReference type="Proteomes" id="UP000010843"/>
    </source>
</evidence>
<keyword evidence="3" id="KW-0614">Plasmid</keyword>
<sequence length="158" mass="17416">MNERKDSDSSDDSHSNASTDYSPDEQLLRDNNDRPAVTLILYELRSNPTVWIPFLAAGCLLTFVDVFRERDPLPVQPTVSESTLQITHSLYPTGTTETSRSLDALVDLPLDTFAYATGLEFLAIGIVAAAGWLTMTRASETAARTRRFTVYTGGILLL</sequence>
<gene>
    <name evidence="3" type="ordered locus">Natpe_4060</name>
    <name evidence="4" type="ORF">C488_20377</name>
</gene>
<evidence type="ECO:0000313" key="3">
    <source>
        <dbReference type="EMBL" id="AGB33784.1"/>
    </source>
</evidence>
<dbReference type="eggNOG" id="arCOG10188">
    <property type="taxonomic scope" value="Archaea"/>
</dbReference>
<keyword evidence="2" id="KW-0812">Transmembrane</keyword>
<keyword evidence="2" id="KW-1133">Transmembrane helix</keyword>
<accession>L0JRD3</accession>